<protein>
    <submittedName>
        <fullName evidence="2">Uncharacterized protein</fullName>
    </submittedName>
</protein>
<feature type="transmembrane region" description="Helical" evidence="1">
    <location>
        <begin position="95"/>
        <end position="114"/>
    </location>
</feature>
<feature type="transmembrane region" description="Helical" evidence="1">
    <location>
        <begin position="134"/>
        <end position="151"/>
    </location>
</feature>
<proteinExistence type="predicted"/>
<comment type="caution">
    <text evidence="2">The sequence shown here is derived from an EMBL/GenBank/DDBJ whole genome shotgun (WGS) entry which is preliminary data.</text>
</comment>
<evidence type="ECO:0000256" key="1">
    <source>
        <dbReference type="SAM" id="Phobius"/>
    </source>
</evidence>
<name>A0ABQ4QA52_9BURK</name>
<evidence type="ECO:0000313" key="3">
    <source>
        <dbReference type="Proteomes" id="UP000887222"/>
    </source>
</evidence>
<keyword evidence="1" id="KW-0472">Membrane</keyword>
<sequence>MKTWGHALRDAIPSGSTASILSTIAISGCGRQEGSSPEAPVNAISHWVWGDRAKRHHEASTEHTLLGYAIHHASATFWAVFYEKWFGERAERRELGTALAGAAAVSALACFVDYKVAPYRLQPGYEAHLSRPSLFLVYASFGAGLLLHSMTRRPR</sequence>
<keyword evidence="1" id="KW-1133">Transmembrane helix</keyword>
<dbReference type="Proteomes" id="UP000887222">
    <property type="component" value="Unassembled WGS sequence"/>
</dbReference>
<keyword evidence="3" id="KW-1185">Reference proteome</keyword>
<organism evidence="2 3">
    <name type="scientific">Noviherbaspirillum aridicola</name>
    <dbReference type="NCBI Taxonomy" id="2849687"/>
    <lineage>
        <taxon>Bacteria</taxon>
        <taxon>Pseudomonadati</taxon>
        <taxon>Pseudomonadota</taxon>
        <taxon>Betaproteobacteria</taxon>
        <taxon>Burkholderiales</taxon>
        <taxon>Oxalobacteraceae</taxon>
        <taxon>Noviherbaspirillum</taxon>
    </lineage>
</organism>
<keyword evidence="1" id="KW-0812">Transmembrane</keyword>
<reference evidence="2 3" key="1">
    <citation type="journal article" date="2022" name="Int. J. Syst. Evol. Microbiol.">
        <title>Noviherbaspirillum aridicola sp. nov., isolated from an arid soil in Pakistan.</title>
        <authorList>
            <person name="Khan I.U."/>
            <person name="Saqib M."/>
            <person name="Amin A."/>
            <person name="Hussain F."/>
            <person name="Li L."/>
            <person name="Liu Y.H."/>
            <person name="Fang B.Z."/>
            <person name="Ahmed I."/>
            <person name="Li W.J."/>
        </authorList>
    </citation>
    <scope>NUCLEOTIDE SEQUENCE [LARGE SCALE GENOMIC DNA]</scope>
    <source>
        <strain evidence="2 3">NCCP-691</strain>
    </source>
</reference>
<gene>
    <name evidence="2" type="ORF">NCCP691_36640</name>
</gene>
<dbReference type="PROSITE" id="PS51257">
    <property type="entry name" value="PROKAR_LIPOPROTEIN"/>
    <property type="match status" value="1"/>
</dbReference>
<dbReference type="EMBL" id="BPMK01000019">
    <property type="protein sequence ID" value="GIZ53650.1"/>
    <property type="molecule type" value="Genomic_DNA"/>
</dbReference>
<dbReference type="RefSeq" id="WP_220810066.1">
    <property type="nucleotide sequence ID" value="NZ_BPMK01000019.1"/>
</dbReference>
<evidence type="ECO:0000313" key="2">
    <source>
        <dbReference type="EMBL" id="GIZ53650.1"/>
    </source>
</evidence>
<accession>A0ABQ4QA52</accession>